<dbReference type="FunFam" id="3.40.50.1000:FF:000036">
    <property type="entry name" value="HAD family hydrolase"/>
    <property type="match status" value="1"/>
</dbReference>
<dbReference type="EMBL" id="FOMG01000048">
    <property type="protein sequence ID" value="SFD43192.1"/>
    <property type="molecule type" value="Genomic_DNA"/>
</dbReference>
<organism evidence="4 5">
    <name type="scientific">Clostridium uliginosum</name>
    <dbReference type="NCBI Taxonomy" id="119641"/>
    <lineage>
        <taxon>Bacteria</taxon>
        <taxon>Bacillati</taxon>
        <taxon>Bacillota</taxon>
        <taxon>Clostridia</taxon>
        <taxon>Eubacteriales</taxon>
        <taxon>Clostridiaceae</taxon>
        <taxon>Clostridium</taxon>
    </lineage>
</organism>
<dbReference type="NCBIfam" id="TIGR01549">
    <property type="entry name" value="HAD-SF-IA-v1"/>
    <property type="match status" value="1"/>
</dbReference>
<dbReference type="Gene3D" id="1.10.150.240">
    <property type="entry name" value="Putative phosphatase, domain 2"/>
    <property type="match status" value="1"/>
</dbReference>
<dbReference type="PRINTS" id="PR00413">
    <property type="entry name" value="HADHALOGNASE"/>
</dbReference>
<reference evidence="4 5" key="1">
    <citation type="submission" date="2016-10" db="EMBL/GenBank/DDBJ databases">
        <authorList>
            <person name="de Groot N.N."/>
        </authorList>
    </citation>
    <scope>NUCLEOTIDE SEQUENCE [LARGE SCALE GENOMIC DNA]</scope>
    <source>
        <strain evidence="4 5">DSM 12992</strain>
    </source>
</reference>
<dbReference type="SUPFAM" id="SSF56784">
    <property type="entry name" value="HAD-like"/>
    <property type="match status" value="1"/>
</dbReference>
<dbReference type="PANTHER" id="PTHR18901">
    <property type="entry name" value="2-DEOXYGLUCOSE-6-PHOSPHATE PHOSPHATASE 2"/>
    <property type="match status" value="1"/>
</dbReference>
<dbReference type="OrthoDB" id="9797743at2"/>
<dbReference type="InterPro" id="IPR036412">
    <property type="entry name" value="HAD-like_sf"/>
</dbReference>
<sequence length="214" mass="24282">MLHDIKGAIFDLDGTLVDSMWVWEQIDIDYLKEKGYLMPGDLKNEILHLSFSQTALYFKNRFQIEDSLDDILNTWHNMAFNHYSNDVKLKKGAKKFLQLLKKSGIKIGLATSNSTPLLKACLENNEIFHYFDAITTTDETSQGKDQPDVYLLAAKKLGVEPNKCIVFEDILPAIQGAKSAGMKVVAVKDNLSIHSEEELTKYADKYINSFLELI</sequence>
<evidence type="ECO:0000256" key="3">
    <source>
        <dbReference type="ARBA" id="ARBA00022801"/>
    </source>
</evidence>
<evidence type="ECO:0000313" key="5">
    <source>
        <dbReference type="Proteomes" id="UP000199263"/>
    </source>
</evidence>
<dbReference type="SFLD" id="SFLDS00003">
    <property type="entry name" value="Haloacid_Dehalogenase"/>
    <property type="match status" value="1"/>
</dbReference>
<accession>A0A1I1SA40</accession>
<dbReference type="SFLD" id="SFLDG01135">
    <property type="entry name" value="C1.5.6:_HAD__Beta-PGM__Phospha"/>
    <property type="match status" value="1"/>
</dbReference>
<dbReference type="SFLD" id="SFLDG01129">
    <property type="entry name" value="C1.5:_HAD__Beta-PGM__Phosphata"/>
    <property type="match status" value="1"/>
</dbReference>
<evidence type="ECO:0000256" key="1">
    <source>
        <dbReference type="ARBA" id="ARBA00006171"/>
    </source>
</evidence>
<evidence type="ECO:0000256" key="2">
    <source>
        <dbReference type="ARBA" id="ARBA00022723"/>
    </source>
</evidence>
<keyword evidence="5" id="KW-1185">Reference proteome</keyword>
<dbReference type="InterPro" id="IPR041492">
    <property type="entry name" value="HAD_2"/>
</dbReference>
<gene>
    <name evidence="4" type="ORF">SAMN05421842_1483</name>
</gene>
<dbReference type="Proteomes" id="UP000199263">
    <property type="component" value="Unassembled WGS sequence"/>
</dbReference>
<dbReference type="InterPro" id="IPR006439">
    <property type="entry name" value="HAD-SF_hydro_IA"/>
</dbReference>
<dbReference type="InterPro" id="IPR023214">
    <property type="entry name" value="HAD_sf"/>
</dbReference>
<dbReference type="GO" id="GO:0016791">
    <property type="term" value="F:phosphatase activity"/>
    <property type="evidence" value="ECO:0007669"/>
    <property type="project" value="TreeGrafter"/>
</dbReference>
<comment type="similarity">
    <text evidence="1">Belongs to the HAD-like hydrolase superfamily. CbbY/CbbZ/Gph/YieH family.</text>
</comment>
<keyword evidence="3" id="KW-0378">Hydrolase</keyword>
<dbReference type="Gene3D" id="3.40.50.1000">
    <property type="entry name" value="HAD superfamily/HAD-like"/>
    <property type="match status" value="1"/>
</dbReference>
<dbReference type="PANTHER" id="PTHR18901:SF38">
    <property type="entry name" value="PSEUDOURIDINE-5'-PHOSPHATASE"/>
    <property type="match status" value="1"/>
</dbReference>
<dbReference type="InterPro" id="IPR023198">
    <property type="entry name" value="PGP-like_dom2"/>
</dbReference>
<keyword evidence="2" id="KW-0479">Metal-binding</keyword>
<dbReference type="AlphaFoldDB" id="A0A1I1SA40"/>
<dbReference type="STRING" id="119641.SAMN05421842_1483"/>
<name>A0A1I1SA40_9CLOT</name>
<protein>
    <submittedName>
        <fullName evidence="4">Haloacid dehalogenase superfamily, subfamily IA, variant 3 with third motif having DD or ED/haloacid dehalogenase superfamily, subfamily IA, variant 1 with third motif having Dx(3-4)D or Dx(3-4)E</fullName>
    </submittedName>
</protein>
<proteinExistence type="inferred from homology"/>
<dbReference type="NCBIfam" id="TIGR01509">
    <property type="entry name" value="HAD-SF-IA-v3"/>
    <property type="match status" value="1"/>
</dbReference>
<dbReference type="RefSeq" id="WP_090094417.1">
    <property type="nucleotide sequence ID" value="NZ_FOMG01000048.1"/>
</dbReference>
<evidence type="ECO:0000313" key="4">
    <source>
        <dbReference type="EMBL" id="SFD43192.1"/>
    </source>
</evidence>
<dbReference type="GO" id="GO:0046872">
    <property type="term" value="F:metal ion binding"/>
    <property type="evidence" value="ECO:0007669"/>
    <property type="project" value="UniProtKB-KW"/>
</dbReference>
<dbReference type="Pfam" id="PF13419">
    <property type="entry name" value="HAD_2"/>
    <property type="match status" value="1"/>
</dbReference>
<dbReference type="CDD" id="cd07505">
    <property type="entry name" value="HAD_BPGM-like"/>
    <property type="match status" value="1"/>
</dbReference>